<keyword evidence="3" id="KW-1185">Reference proteome</keyword>
<organism evidence="2 3">
    <name type="scientific">Rhodococcoides yunnanense</name>
    <dbReference type="NCBI Taxonomy" id="278209"/>
    <lineage>
        <taxon>Bacteria</taxon>
        <taxon>Bacillati</taxon>
        <taxon>Actinomycetota</taxon>
        <taxon>Actinomycetes</taxon>
        <taxon>Mycobacteriales</taxon>
        <taxon>Nocardiaceae</taxon>
        <taxon>Rhodococcoides</taxon>
    </lineage>
</organism>
<dbReference type="SUPFAM" id="SSF54427">
    <property type="entry name" value="NTF2-like"/>
    <property type="match status" value="1"/>
</dbReference>
<comment type="caution">
    <text evidence="2">The sequence shown here is derived from an EMBL/GenBank/DDBJ whole genome shotgun (WGS) entry which is preliminary data.</text>
</comment>
<dbReference type="InterPro" id="IPR032710">
    <property type="entry name" value="NTF2-like_dom_sf"/>
</dbReference>
<feature type="domain" description="SnoaL-like" evidence="1">
    <location>
        <begin position="5"/>
        <end position="105"/>
    </location>
</feature>
<protein>
    <submittedName>
        <fullName evidence="2">Nuclear transport factor 2 family protein</fullName>
    </submittedName>
</protein>
<evidence type="ECO:0000313" key="3">
    <source>
        <dbReference type="Proteomes" id="UP001185755"/>
    </source>
</evidence>
<reference evidence="2 3" key="1">
    <citation type="submission" date="2023-10" db="EMBL/GenBank/DDBJ databases">
        <title>Development of a sustainable strategy for remediation of hydrocarbon-contaminated territories based on the waste exchange concept.</title>
        <authorList>
            <person name="Krivoruchko A."/>
        </authorList>
    </citation>
    <scope>NUCLEOTIDE SEQUENCE [LARGE SCALE GENOMIC DNA]</scope>
    <source>
        <strain evidence="2 3">IEGM 1323</strain>
    </source>
</reference>
<accession>A0ABU4BDA2</accession>
<gene>
    <name evidence="2" type="ORF">R3P96_12660</name>
</gene>
<dbReference type="InterPro" id="IPR037401">
    <property type="entry name" value="SnoaL-like"/>
</dbReference>
<dbReference type="RefSeq" id="WP_317564642.1">
    <property type="nucleotide sequence ID" value="NZ_JAWLJX010000003.1"/>
</dbReference>
<dbReference type="EMBL" id="JAWLJX010000003">
    <property type="protein sequence ID" value="MDV6262191.1"/>
    <property type="molecule type" value="Genomic_DNA"/>
</dbReference>
<name>A0ABU4BDA2_9NOCA</name>
<proteinExistence type="predicted"/>
<dbReference type="Gene3D" id="3.10.450.50">
    <property type="match status" value="1"/>
</dbReference>
<evidence type="ECO:0000313" key="2">
    <source>
        <dbReference type="EMBL" id="MDV6262191.1"/>
    </source>
</evidence>
<evidence type="ECO:0000259" key="1">
    <source>
        <dbReference type="Pfam" id="PF13577"/>
    </source>
</evidence>
<dbReference type="Pfam" id="PF13577">
    <property type="entry name" value="SnoaL_4"/>
    <property type="match status" value="1"/>
</dbReference>
<dbReference type="Proteomes" id="UP001185755">
    <property type="component" value="Unassembled WGS sequence"/>
</dbReference>
<sequence>MTDSSVEDVHAIQELNARYNFAVDETDGAAWADCFTATGVFNALLPGQTLTGTEELIDFMPIVTEAFGRMQHLTTYEIITVSGNETTQKCYLLFFGARDGRRNLVTVDRSTRADSLIRHAFGTRNAVCKDTVNPQSSTSPASST</sequence>